<dbReference type="OrthoDB" id="3268959at2"/>
<dbReference type="Proteomes" id="UP000198253">
    <property type="component" value="Chromosome I"/>
</dbReference>
<feature type="transmembrane region" description="Helical" evidence="5">
    <location>
        <begin position="23"/>
        <end position="45"/>
    </location>
</feature>
<keyword evidence="2 5" id="KW-0812">Transmembrane</keyword>
<evidence type="ECO:0000256" key="4">
    <source>
        <dbReference type="ARBA" id="ARBA00023136"/>
    </source>
</evidence>
<dbReference type="AlphaFoldDB" id="A0A1C4ZDE1"/>
<feature type="transmembrane region" description="Helical" evidence="5">
    <location>
        <begin position="188"/>
        <end position="210"/>
    </location>
</feature>
<evidence type="ECO:0000256" key="5">
    <source>
        <dbReference type="SAM" id="Phobius"/>
    </source>
</evidence>
<evidence type="ECO:0000256" key="3">
    <source>
        <dbReference type="ARBA" id="ARBA00022989"/>
    </source>
</evidence>
<dbReference type="EMBL" id="LT607413">
    <property type="protein sequence ID" value="SCF30905.1"/>
    <property type="molecule type" value="Genomic_DNA"/>
</dbReference>
<feature type="transmembrane region" description="Helical" evidence="5">
    <location>
        <begin position="222"/>
        <end position="247"/>
    </location>
</feature>
<dbReference type="InParanoid" id="A0A1C4ZDE1"/>
<gene>
    <name evidence="7" type="ORF">GA0070618_5093</name>
</gene>
<comment type="subcellular location">
    <subcellularLocation>
        <location evidence="1">Membrane</location>
        <topology evidence="1">Multi-pass membrane protein</topology>
    </subcellularLocation>
</comment>
<organism evidence="7 8">
    <name type="scientific">Micromonospora echinospora</name>
    <name type="common">Micromonospora purpurea</name>
    <dbReference type="NCBI Taxonomy" id="1877"/>
    <lineage>
        <taxon>Bacteria</taxon>
        <taxon>Bacillati</taxon>
        <taxon>Actinomycetota</taxon>
        <taxon>Actinomycetes</taxon>
        <taxon>Micromonosporales</taxon>
        <taxon>Micromonosporaceae</taxon>
        <taxon>Micromonospora</taxon>
    </lineage>
</organism>
<evidence type="ECO:0000256" key="1">
    <source>
        <dbReference type="ARBA" id="ARBA00004141"/>
    </source>
</evidence>
<protein>
    <submittedName>
        <fullName evidence="7">ABC-2 type transport system permease protein</fullName>
    </submittedName>
</protein>
<dbReference type="GO" id="GO:0016020">
    <property type="term" value="C:membrane"/>
    <property type="evidence" value="ECO:0007669"/>
    <property type="project" value="UniProtKB-SubCell"/>
</dbReference>
<feature type="domain" description="ABC-2 type transporter transmembrane" evidence="6">
    <location>
        <begin position="136"/>
        <end position="328"/>
    </location>
</feature>
<dbReference type="InterPro" id="IPR013525">
    <property type="entry name" value="ABC2_TM"/>
</dbReference>
<reference evidence="8" key="1">
    <citation type="submission" date="2016-06" db="EMBL/GenBank/DDBJ databases">
        <authorList>
            <person name="Varghese N."/>
            <person name="Submissions Spin"/>
        </authorList>
    </citation>
    <scope>NUCLEOTIDE SEQUENCE [LARGE SCALE GENOMIC DNA]</scope>
    <source>
        <strain evidence="8">DSM 43816</strain>
    </source>
</reference>
<evidence type="ECO:0000313" key="8">
    <source>
        <dbReference type="Proteomes" id="UP000198253"/>
    </source>
</evidence>
<evidence type="ECO:0000259" key="6">
    <source>
        <dbReference type="Pfam" id="PF12698"/>
    </source>
</evidence>
<keyword evidence="4 5" id="KW-0472">Membrane</keyword>
<keyword evidence="3 5" id="KW-1133">Transmembrane helix</keyword>
<evidence type="ECO:0000256" key="2">
    <source>
        <dbReference type="ARBA" id="ARBA00022692"/>
    </source>
</evidence>
<dbReference type="PANTHER" id="PTHR43471">
    <property type="entry name" value="ABC TRANSPORTER PERMEASE"/>
    <property type="match status" value="1"/>
</dbReference>
<evidence type="ECO:0000313" key="7">
    <source>
        <dbReference type="EMBL" id="SCF30905.1"/>
    </source>
</evidence>
<dbReference type="RefSeq" id="WP_088983848.1">
    <property type="nucleotide sequence ID" value="NZ_LT607413.1"/>
</dbReference>
<name>A0A1C4ZDE1_MICEC</name>
<feature type="transmembrane region" description="Helical" evidence="5">
    <location>
        <begin position="309"/>
        <end position="331"/>
    </location>
</feature>
<sequence length="358" mass="37491">MTTFDAVRIVAAREIRVKLRDKTFIWSTVVFLLIAVAATVLPGMLGGGPSSVAVVQGATATALSDAGLDVRTVGDDAEAERLVRDGDVDAAVVAGPRVLAMDDEPSEVVDALSVRPAVELLDPNAVDPALAFLIPYAFAFVFFITSLTFGLQIAQSVTEEKQTRIVEILVAAVPVRALLAGKVAGGTLLAFGQIALIALVAYVGASIAGAPGDVLSLLGPAIGWFLPFFVVGFVMLAALWAAVGALVSRQEDIGGASTPMQMVVMLPFFAVVFLQDNPTVMTILSYLPVSSPIAMPVRLFTGDAAGWEPFLSLAILAVTAVAMVFVGARIYEGSLLKTGGRIQFAAAWRDREATRLAD</sequence>
<keyword evidence="8" id="KW-1185">Reference proteome</keyword>
<accession>A0A1C4ZDE1</accession>
<dbReference type="PANTHER" id="PTHR43471:SF3">
    <property type="entry name" value="ABC TRANSPORTER PERMEASE PROTEIN NATB"/>
    <property type="match status" value="1"/>
</dbReference>
<feature type="transmembrane region" description="Helical" evidence="5">
    <location>
        <begin position="129"/>
        <end position="154"/>
    </location>
</feature>
<dbReference type="GO" id="GO:0140359">
    <property type="term" value="F:ABC-type transporter activity"/>
    <property type="evidence" value="ECO:0007669"/>
    <property type="project" value="InterPro"/>
</dbReference>
<proteinExistence type="predicted"/>
<dbReference type="Pfam" id="PF12698">
    <property type="entry name" value="ABC2_membrane_3"/>
    <property type="match status" value="1"/>
</dbReference>